<keyword evidence="3" id="KW-1185">Reference proteome</keyword>
<organism evidence="2 3">
    <name type="scientific">Nocardia albiluteola</name>
    <dbReference type="NCBI Taxonomy" id="2842303"/>
    <lineage>
        <taxon>Bacteria</taxon>
        <taxon>Bacillati</taxon>
        <taxon>Actinomycetota</taxon>
        <taxon>Actinomycetes</taxon>
        <taxon>Mycobacteriales</taxon>
        <taxon>Nocardiaceae</taxon>
        <taxon>Nocardia</taxon>
    </lineage>
</organism>
<comment type="caution">
    <text evidence="2">The sequence shown here is derived from an EMBL/GenBank/DDBJ whole genome shotgun (WGS) entry which is preliminary data.</text>
</comment>
<dbReference type="Pfam" id="PF19054">
    <property type="entry name" value="DUF5753"/>
    <property type="match status" value="1"/>
</dbReference>
<name>A0ABS6B1S4_9NOCA</name>
<evidence type="ECO:0000313" key="2">
    <source>
        <dbReference type="EMBL" id="MBU3064252.1"/>
    </source>
</evidence>
<gene>
    <name evidence="2" type="ORF">KO481_22300</name>
</gene>
<dbReference type="InterPro" id="IPR043917">
    <property type="entry name" value="DUF5753"/>
</dbReference>
<dbReference type="InterPro" id="IPR010982">
    <property type="entry name" value="Lambda_DNA-bd_dom_sf"/>
</dbReference>
<dbReference type="EMBL" id="JAHKNI010000007">
    <property type="protein sequence ID" value="MBU3064252.1"/>
    <property type="molecule type" value="Genomic_DNA"/>
</dbReference>
<dbReference type="InterPro" id="IPR001387">
    <property type="entry name" value="Cro/C1-type_HTH"/>
</dbReference>
<dbReference type="SUPFAM" id="SSF47413">
    <property type="entry name" value="lambda repressor-like DNA-binding domains"/>
    <property type="match status" value="1"/>
</dbReference>
<dbReference type="SMART" id="SM00530">
    <property type="entry name" value="HTH_XRE"/>
    <property type="match status" value="1"/>
</dbReference>
<dbReference type="CDD" id="cd00093">
    <property type="entry name" value="HTH_XRE"/>
    <property type="match status" value="1"/>
</dbReference>
<feature type="domain" description="HTH cro/C1-type" evidence="1">
    <location>
        <begin position="6"/>
        <end position="60"/>
    </location>
</feature>
<dbReference type="Proteomes" id="UP000733379">
    <property type="component" value="Unassembled WGS sequence"/>
</dbReference>
<dbReference type="PROSITE" id="PS50943">
    <property type="entry name" value="HTH_CROC1"/>
    <property type="match status" value="1"/>
</dbReference>
<sequence length="268" mass="29693">MLGTRLRHLREASEITSEAAGRAIAASPSRISGLEAGRAAVRITDVEGLLTVYGVDHPAARAEYLGLARLASATGPQLRWLDTYLTLEDSATHLRCYAPAMIPDLLQTAAYAREVLALAHPDAEEADLERRLDLLHQRQRILTRPDPPRLWVVIEQVALRRQLGRWQVWRDQLAHLAQIADRPNIIVQIMPDHAGGPIISPNGFTILRFADASLTDIVHTRHATGTCFLHRHDELSTYRQTWDRLCLKAIAPNRTSDIVTAAAAGSPL</sequence>
<protein>
    <submittedName>
        <fullName evidence="2">Helix-turn-helix domain-containing protein</fullName>
    </submittedName>
</protein>
<evidence type="ECO:0000313" key="3">
    <source>
        <dbReference type="Proteomes" id="UP000733379"/>
    </source>
</evidence>
<dbReference type="Pfam" id="PF13560">
    <property type="entry name" value="HTH_31"/>
    <property type="match status" value="1"/>
</dbReference>
<accession>A0ABS6B1S4</accession>
<reference evidence="2 3" key="1">
    <citation type="submission" date="2021-06" db="EMBL/GenBank/DDBJ databases">
        <title>Actinomycetes sequencing.</title>
        <authorList>
            <person name="Shan Q."/>
        </authorList>
    </citation>
    <scope>NUCLEOTIDE SEQUENCE [LARGE SCALE GENOMIC DNA]</scope>
    <source>
        <strain evidence="2 3">NEAU-G5</strain>
    </source>
</reference>
<dbReference type="RefSeq" id="WP_215919326.1">
    <property type="nucleotide sequence ID" value="NZ_JAHKNI010000007.1"/>
</dbReference>
<dbReference type="Gene3D" id="1.10.260.40">
    <property type="entry name" value="lambda repressor-like DNA-binding domains"/>
    <property type="match status" value="1"/>
</dbReference>
<proteinExistence type="predicted"/>
<evidence type="ECO:0000259" key="1">
    <source>
        <dbReference type="PROSITE" id="PS50943"/>
    </source>
</evidence>